<feature type="transmembrane region" description="Helical" evidence="9">
    <location>
        <begin position="303"/>
        <end position="323"/>
    </location>
</feature>
<evidence type="ECO:0000256" key="2">
    <source>
        <dbReference type="ARBA" id="ARBA00005551"/>
    </source>
</evidence>
<feature type="transmembrane region" description="Helical" evidence="9">
    <location>
        <begin position="122"/>
        <end position="142"/>
    </location>
</feature>
<evidence type="ECO:0000256" key="5">
    <source>
        <dbReference type="ARBA" id="ARBA00022692"/>
    </source>
</evidence>
<keyword evidence="8 9" id="KW-0472">Membrane</keyword>
<evidence type="ECO:0000256" key="8">
    <source>
        <dbReference type="ARBA" id="ARBA00023136"/>
    </source>
</evidence>
<evidence type="ECO:0000256" key="6">
    <source>
        <dbReference type="ARBA" id="ARBA00022989"/>
    </source>
</evidence>
<comment type="similarity">
    <text evidence="2">Belongs to the monovalent cation:proton antiporter 2 (CPA2) transporter (TC 2.A.37) family.</text>
</comment>
<feature type="transmembrane region" description="Helical" evidence="9">
    <location>
        <begin position="271"/>
        <end position="291"/>
    </location>
</feature>
<feature type="transmembrane region" description="Helical" evidence="9">
    <location>
        <begin position="90"/>
        <end position="110"/>
    </location>
</feature>
<dbReference type="Gene3D" id="1.20.1530.20">
    <property type="match status" value="1"/>
</dbReference>
<feature type="transmembrane region" description="Helical" evidence="9">
    <location>
        <begin position="363"/>
        <end position="382"/>
    </location>
</feature>
<dbReference type="Proteomes" id="UP000053557">
    <property type="component" value="Unassembled WGS sequence"/>
</dbReference>
<evidence type="ECO:0000256" key="3">
    <source>
        <dbReference type="ARBA" id="ARBA00022448"/>
    </source>
</evidence>
<feature type="transmembrane region" description="Helical" evidence="9">
    <location>
        <begin position="154"/>
        <end position="175"/>
    </location>
</feature>
<evidence type="ECO:0000259" key="10">
    <source>
        <dbReference type="Pfam" id="PF00999"/>
    </source>
</evidence>
<keyword evidence="5 9" id="KW-0812">Transmembrane</keyword>
<evidence type="ECO:0000256" key="7">
    <source>
        <dbReference type="ARBA" id="ARBA00023065"/>
    </source>
</evidence>
<keyword evidence="4" id="KW-0050">Antiport</keyword>
<sequence length="385" mass="41693">MHTEPFVLFALICVIAIAASTFTALFPKLRLPTAVLELLLGISLGKSGLHALPIPSWFHDASSLGLLYLMFLAGLEIRPSKRGNNETARISYLLIFSIFAQTAALSILAGRLLIHLGWSSDPLLSSFIFATTSLGILVPVLHERGLSASRFGQLILLTAVTADIATATLIGIALPTRPTPFSIPMQLITMASLGFLLYFVSRLFLRGMRGRIPFARRSAFGVRGALTIVMICGATARVIGAESILAGFTAGIVCSWLARDQHEILRKRLETLGYSLFLPFFFISTGMSLTLTHARIDRVAGHLPLYLLLAFAVKIIGSLSMRFEFTWRETFAAGMLLSTRFTLVIAVAALAAHAHLIGQTEEATLLLTALATVILAPLAFSLQNL</sequence>
<feature type="transmembrane region" description="Helical" evidence="9">
    <location>
        <begin position="220"/>
        <end position="237"/>
    </location>
</feature>
<evidence type="ECO:0000256" key="1">
    <source>
        <dbReference type="ARBA" id="ARBA00004141"/>
    </source>
</evidence>
<dbReference type="InterPro" id="IPR006153">
    <property type="entry name" value="Cation/H_exchanger_TM"/>
</dbReference>
<evidence type="ECO:0000256" key="4">
    <source>
        <dbReference type="ARBA" id="ARBA00022449"/>
    </source>
</evidence>
<dbReference type="EMBL" id="LPVJ01000009">
    <property type="protein sequence ID" value="KUO96741.1"/>
    <property type="molecule type" value="Genomic_DNA"/>
</dbReference>
<organism evidence="11 12">
    <name type="scientific">Ferroacidibacillus organovorans</name>
    <dbReference type="NCBI Taxonomy" id="1765683"/>
    <lineage>
        <taxon>Bacteria</taxon>
        <taxon>Bacillati</taxon>
        <taxon>Bacillota</taxon>
        <taxon>Bacilli</taxon>
        <taxon>Bacillales</taxon>
        <taxon>Alicyclobacillaceae</taxon>
        <taxon>Ferroacidibacillus</taxon>
    </lineage>
</organism>
<evidence type="ECO:0000313" key="12">
    <source>
        <dbReference type="Proteomes" id="UP000053557"/>
    </source>
</evidence>
<feature type="transmembrane region" description="Helical" evidence="9">
    <location>
        <begin position="243"/>
        <end position="259"/>
    </location>
</feature>
<proteinExistence type="inferred from homology"/>
<reference evidence="11 12" key="1">
    <citation type="submission" date="2015-12" db="EMBL/GenBank/DDBJ databases">
        <title>Draft genome sequence of Acidibacillus ferrooxidans ITV001, isolated from a chalcopyrite acid mine drainage site in Brazil.</title>
        <authorList>
            <person name="Dall'Agnol H."/>
            <person name="Nancucheo I."/>
            <person name="Johnson B."/>
            <person name="Oliveira R."/>
            <person name="Leite L."/>
            <person name="Pylro V."/>
            <person name="Nunes G.L."/>
            <person name="Tzotzos G."/>
            <person name="Fernandes G.R."/>
            <person name="Dutra J."/>
            <person name="Orellana S.C."/>
            <person name="Oliveira G."/>
        </authorList>
    </citation>
    <scope>NUCLEOTIDE SEQUENCE [LARGE SCALE GENOMIC DNA]</scope>
    <source>
        <strain evidence="12">ITV01</strain>
    </source>
</reference>
<gene>
    <name evidence="11" type="ORF">ATW55_07930</name>
</gene>
<dbReference type="GO" id="GO:0016020">
    <property type="term" value="C:membrane"/>
    <property type="evidence" value="ECO:0007669"/>
    <property type="project" value="UniProtKB-SubCell"/>
</dbReference>
<keyword evidence="3" id="KW-0813">Transport</keyword>
<protein>
    <recommendedName>
        <fullName evidence="10">Cation/H+ exchanger transmembrane domain-containing protein</fullName>
    </recommendedName>
</protein>
<dbReference type="GO" id="GO:1902600">
    <property type="term" value="P:proton transmembrane transport"/>
    <property type="evidence" value="ECO:0007669"/>
    <property type="project" value="InterPro"/>
</dbReference>
<keyword evidence="6 9" id="KW-1133">Transmembrane helix</keyword>
<feature type="transmembrane region" description="Helical" evidence="9">
    <location>
        <begin position="181"/>
        <end position="200"/>
    </location>
</feature>
<dbReference type="PANTHER" id="PTHR43562:SF1">
    <property type="entry name" value="NA(+)_H(+) ANTIPORTER YJBQ-RELATED"/>
    <property type="match status" value="1"/>
</dbReference>
<comment type="subcellular location">
    <subcellularLocation>
        <location evidence="1">Membrane</location>
        <topology evidence="1">Multi-pass membrane protein</topology>
    </subcellularLocation>
</comment>
<feature type="transmembrane region" description="Helical" evidence="9">
    <location>
        <begin position="61"/>
        <end position="78"/>
    </location>
</feature>
<dbReference type="AlphaFoldDB" id="A0A124IWA0"/>
<keyword evidence="12" id="KW-1185">Reference proteome</keyword>
<dbReference type="GO" id="GO:0015297">
    <property type="term" value="F:antiporter activity"/>
    <property type="evidence" value="ECO:0007669"/>
    <property type="project" value="UniProtKB-KW"/>
</dbReference>
<dbReference type="RefSeq" id="WP_067712464.1">
    <property type="nucleotide sequence ID" value="NZ_LPVJ01000009.1"/>
</dbReference>
<dbReference type="InterPro" id="IPR038770">
    <property type="entry name" value="Na+/solute_symporter_sf"/>
</dbReference>
<name>A0A124IWA0_9BACL</name>
<evidence type="ECO:0000256" key="9">
    <source>
        <dbReference type="SAM" id="Phobius"/>
    </source>
</evidence>
<comment type="caution">
    <text evidence="11">The sequence shown here is derived from an EMBL/GenBank/DDBJ whole genome shotgun (WGS) entry which is preliminary data.</text>
</comment>
<feature type="domain" description="Cation/H+ exchanger transmembrane" evidence="10">
    <location>
        <begin position="18"/>
        <end position="380"/>
    </location>
</feature>
<feature type="transmembrane region" description="Helical" evidence="9">
    <location>
        <begin position="335"/>
        <end position="357"/>
    </location>
</feature>
<accession>A0A124IWA0</accession>
<feature type="transmembrane region" description="Helical" evidence="9">
    <location>
        <begin position="6"/>
        <end position="26"/>
    </location>
</feature>
<dbReference type="Pfam" id="PF00999">
    <property type="entry name" value="Na_H_Exchanger"/>
    <property type="match status" value="1"/>
</dbReference>
<keyword evidence="7" id="KW-0406">Ion transport</keyword>
<dbReference type="OrthoDB" id="9793589at2"/>
<dbReference type="PANTHER" id="PTHR43562">
    <property type="entry name" value="NAPA-TYPE SODIUM/HYDROGEN ANTIPORTER"/>
    <property type="match status" value="1"/>
</dbReference>
<evidence type="ECO:0000313" key="11">
    <source>
        <dbReference type="EMBL" id="KUO96741.1"/>
    </source>
</evidence>